<dbReference type="Gene3D" id="1.20.120.450">
    <property type="entry name" value="dinb family like domain"/>
    <property type="match status" value="1"/>
</dbReference>
<dbReference type="InterPro" id="IPR034660">
    <property type="entry name" value="DinB/YfiT-like"/>
</dbReference>
<evidence type="ECO:0000259" key="2">
    <source>
        <dbReference type="Pfam" id="PF12867"/>
    </source>
</evidence>
<gene>
    <name evidence="3" type="ORF">EAS64_08235</name>
</gene>
<reference evidence="3 4" key="1">
    <citation type="submission" date="2018-11" db="EMBL/GenBank/DDBJ databases">
        <title>Trebonia kvetii gen.nov., sp.nov., a novel acidophilic actinobacterium, and proposal of the new actinobacterial family Treboniaceae fam. nov.</title>
        <authorList>
            <person name="Rapoport D."/>
            <person name="Sagova-Mareckova M."/>
            <person name="Sedlacek I."/>
            <person name="Provaznik J."/>
            <person name="Kralova S."/>
            <person name="Pavlinic D."/>
            <person name="Benes V."/>
            <person name="Kopecky J."/>
        </authorList>
    </citation>
    <scope>NUCLEOTIDE SEQUENCE [LARGE SCALE GENOMIC DNA]</scope>
    <source>
        <strain evidence="3 4">15Tr583</strain>
    </source>
</reference>
<keyword evidence="4" id="KW-1185">Reference proteome</keyword>
<dbReference type="Proteomes" id="UP000460272">
    <property type="component" value="Unassembled WGS sequence"/>
</dbReference>
<feature type="domain" description="DinB-like" evidence="2">
    <location>
        <begin position="11"/>
        <end position="167"/>
    </location>
</feature>
<dbReference type="EMBL" id="RPFW01000001">
    <property type="protein sequence ID" value="TVZ07526.1"/>
    <property type="molecule type" value="Genomic_DNA"/>
</dbReference>
<protein>
    <submittedName>
        <fullName evidence="3">DinB family protein</fullName>
    </submittedName>
</protein>
<name>A0A6P2CB01_9ACTN</name>
<proteinExistence type="predicted"/>
<keyword evidence="1" id="KW-1133">Transmembrane helix</keyword>
<keyword evidence="1" id="KW-0812">Transmembrane</keyword>
<keyword evidence="1" id="KW-0472">Membrane</keyword>
<evidence type="ECO:0000313" key="4">
    <source>
        <dbReference type="Proteomes" id="UP000460272"/>
    </source>
</evidence>
<evidence type="ECO:0000256" key="1">
    <source>
        <dbReference type="SAM" id="Phobius"/>
    </source>
</evidence>
<dbReference type="InterPro" id="IPR024775">
    <property type="entry name" value="DinB-like"/>
</dbReference>
<feature type="transmembrane region" description="Helical" evidence="1">
    <location>
        <begin position="44"/>
        <end position="65"/>
    </location>
</feature>
<dbReference type="AlphaFoldDB" id="A0A6P2CB01"/>
<accession>A0A6P2CB01</accession>
<evidence type="ECO:0000313" key="3">
    <source>
        <dbReference type="EMBL" id="TVZ07526.1"/>
    </source>
</evidence>
<dbReference type="OrthoDB" id="4196751at2"/>
<sequence length="187" mass="21765">MVDREAIYEELRGARATFRRLVEDARPDDLARESSGTRWTNQQLLFHMLFGYLLMRPLLVLAGMFTRMPVSASRVFAKALDEMTGPFHWVNYLGSCLGARVFPPRRMAATLDRVTMALERRLRAETGARLHSGMHYPVRWDPFFKDFMTVADLYHYPAQHFDFHKQQLTLRQVGARSGDQDLGDRER</sequence>
<organism evidence="3 4">
    <name type="scientific">Trebonia kvetii</name>
    <dbReference type="NCBI Taxonomy" id="2480626"/>
    <lineage>
        <taxon>Bacteria</taxon>
        <taxon>Bacillati</taxon>
        <taxon>Actinomycetota</taxon>
        <taxon>Actinomycetes</taxon>
        <taxon>Streptosporangiales</taxon>
        <taxon>Treboniaceae</taxon>
        <taxon>Trebonia</taxon>
    </lineage>
</organism>
<dbReference type="Pfam" id="PF12867">
    <property type="entry name" value="DinB_2"/>
    <property type="match status" value="1"/>
</dbReference>
<comment type="caution">
    <text evidence="3">The sequence shown here is derived from an EMBL/GenBank/DDBJ whole genome shotgun (WGS) entry which is preliminary data.</text>
</comment>
<dbReference type="SUPFAM" id="SSF109854">
    <property type="entry name" value="DinB/YfiT-like putative metalloenzymes"/>
    <property type="match status" value="1"/>
</dbReference>